<dbReference type="RefSeq" id="WP_019380161.1">
    <property type="nucleotide sequence ID" value="NZ_CP015506.1"/>
</dbReference>
<evidence type="ECO:0000256" key="2">
    <source>
        <dbReference type="ARBA" id="ARBA00022679"/>
    </source>
</evidence>
<dbReference type="Gene3D" id="3.40.50.150">
    <property type="entry name" value="Vaccinia Virus protein VP39"/>
    <property type="match status" value="1"/>
</dbReference>
<dbReference type="InterPro" id="IPR041698">
    <property type="entry name" value="Methyltransf_25"/>
</dbReference>
<dbReference type="GO" id="GO:0008168">
    <property type="term" value="F:methyltransferase activity"/>
    <property type="evidence" value="ECO:0007669"/>
    <property type="project" value="UniProtKB-KW"/>
</dbReference>
<evidence type="ECO:0000313" key="6">
    <source>
        <dbReference type="Proteomes" id="UP000077856"/>
    </source>
</evidence>
<evidence type="ECO:0000256" key="1">
    <source>
        <dbReference type="ARBA" id="ARBA00022603"/>
    </source>
</evidence>
<evidence type="ECO:0000259" key="4">
    <source>
        <dbReference type="Pfam" id="PF13649"/>
    </source>
</evidence>
<reference evidence="5 6" key="1">
    <citation type="submission" date="2016-04" db="EMBL/GenBank/DDBJ databases">
        <title>Complete genome sequence of Bacillus oceanisediminis strain 2691.</title>
        <authorList>
            <person name="Jeong H."/>
            <person name="Kim H.J."/>
            <person name="Lee D.-W."/>
        </authorList>
    </citation>
    <scope>NUCLEOTIDE SEQUENCE [LARGE SCALE GENOMIC DNA]</scope>
    <source>
        <strain evidence="5 6">2691</strain>
    </source>
</reference>
<dbReference type="SUPFAM" id="SSF53335">
    <property type="entry name" value="S-adenosyl-L-methionine-dependent methyltransferases"/>
    <property type="match status" value="1"/>
</dbReference>
<keyword evidence="2 5" id="KW-0808">Transferase</keyword>
<dbReference type="CDD" id="cd02440">
    <property type="entry name" value="AdoMet_MTases"/>
    <property type="match status" value="1"/>
</dbReference>
<evidence type="ECO:0000256" key="3">
    <source>
        <dbReference type="ARBA" id="ARBA00022691"/>
    </source>
</evidence>
<dbReference type="AlphaFoldDB" id="A0A160MFQ0"/>
<evidence type="ECO:0000313" key="5">
    <source>
        <dbReference type="EMBL" id="AND41428.1"/>
    </source>
</evidence>
<dbReference type="Proteomes" id="UP000077856">
    <property type="component" value="Chromosome"/>
</dbReference>
<gene>
    <name evidence="5" type="ORF">A361_20435</name>
</gene>
<dbReference type="InterPro" id="IPR029063">
    <property type="entry name" value="SAM-dependent_MTases_sf"/>
</dbReference>
<protein>
    <submittedName>
        <fullName evidence="5">Methyltransferase</fullName>
    </submittedName>
</protein>
<dbReference type="PANTHER" id="PTHR43464">
    <property type="entry name" value="METHYLTRANSFERASE"/>
    <property type="match status" value="1"/>
</dbReference>
<dbReference type="eggNOG" id="COG0500">
    <property type="taxonomic scope" value="Bacteria"/>
</dbReference>
<sequence>MSSDRINLIRKEEKLYHDYCYDNFKLFEQGSWLYRPVKAVLDLMSYFEDKDVVKVLDLGCGVGRNSIPIAQKLKVGSEVVCVDLLDTAVEKLRQYSKEFDVEQFIVPHKADIADFVIHSNEYDYIVAVSSLEHVDSNGTLEKVLLNMRNGTKPNGLNCIILNSEVEEFDLETGAKMAALMEVNISTEEMLDTLRRIYTGWEEVLVLPKRLEYQITRQDKPVLLKTTAITFAVRNT</sequence>
<accession>A0A160MFQ0</accession>
<name>A0A160MFQ0_9BACI</name>
<dbReference type="STRING" id="1196031.A361_20435"/>
<dbReference type="KEGG" id="bon:A361_20435"/>
<dbReference type="Pfam" id="PF13649">
    <property type="entry name" value="Methyltransf_25"/>
    <property type="match status" value="1"/>
</dbReference>
<dbReference type="GO" id="GO:0032259">
    <property type="term" value="P:methylation"/>
    <property type="evidence" value="ECO:0007669"/>
    <property type="project" value="UniProtKB-KW"/>
</dbReference>
<keyword evidence="1 5" id="KW-0489">Methyltransferase</keyword>
<organism evidence="5 6">
    <name type="scientific">Cytobacillus oceanisediminis 2691</name>
    <dbReference type="NCBI Taxonomy" id="1196031"/>
    <lineage>
        <taxon>Bacteria</taxon>
        <taxon>Bacillati</taxon>
        <taxon>Bacillota</taxon>
        <taxon>Bacilli</taxon>
        <taxon>Bacillales</taxon>
        <taxon>Bacillaceae</taxon>
        <taxon>Cytobacillus</taxon>
    </lineage>
</organism>
<dbReference type="EMBL" id="CP015506">
    <property type="protein sequence ID" value="AND41428.1"/>
    <property type="molecule type" value="Genomic_DNA"/>
</dbReference>
<dbReference type="PANTHER" id="PTHR43464:SF19">
    <property type="entry name" value="UBIQUINONE BIOSYNTHESIS O-METHYLTRANSFERASE, MITOCHONDRIAL"/>
    <property type="match status" value="1"/>
</dbReference>
<feature type="domain" description="Methyltransferase" evidence="4">
    <location>
        <begin position="55"/>
        <end position="155"/>
    </location>
</feature>
<proteinExistence type="predicted"/>
<keyword evidence="3" id="KW-0949">S-adenosyl-L-methionine</keyword>